<accession>A0A4R1RQ83</accession>
<protein>
    <submittedName>
        <fullName evidence="3">Helix-turn-helix protein</fullName>
    </submittedName>
</protein>
<keyword evidence="4" id="KW-1185">Reference proteome</keyword>
<dbReference type="RefSeq" id="WP_132014540.1">
    <property type="nucleotide sequence ID" value="NZ_SLUN01000013.1"/>
</dbReference>
<dbReference type="PROSITE" id="PS50943">
    <property type="entry name" value="HTH_CROC1"/>
    <property type="match status" value="1"/>
</dbReference>
<organism evidence="3 4">
    <name type="scientific">Hydrogenispora ethanolica</name>
    <dbReference type="NCBI Taxonomy" id="1082276"/>
    <lineage>
        <taxon>Bacteria</taxon>
        <taxon>Bacillati</taxon>
        <taxon>Bacillota</taxon>
        <taxon>Hydrogenispora</taxon>
    </lineage>
</organism>
<evidence type="ECO:0000259" key="2">
    <source>
        <dbReference type="PROSITE" id="PS50943"/>
    </source>
</evidence>
<comment type="caution">
    <text evidence="3">The sequence shown here is derived from an EMBL/GenBank/DDBJ whole genome shotgun (WGS) entry which is preliminary data.</text>
</comment>
<name>A0A4R1RQ83_HYDET</name>
<keyword evidence="1" id="KW-0238">DNA-binding</keyword>
<evidence type="ECO:0000313" key="3">
    <source>
        <dbReference type="EMBL" id="TCL68553.1"/>
    </source>
</evidence>
<dbReference type="CDD" id="cd00093">
    <property type="entry name" value="HTH_XRE"/>
    <property type="match status" value="1"/>
</dbReference>
<gene>
    <name evidence="3" type="ORF">EDC14_101394</name>
</gene>
<dbReference type="Pfam" id="PF01381">
    <property type="entry name" value="HTH_3"/>
    <property type="match status" value="1"/>
</dbReference>
<dbReference type="AlphaFoldDB" id="A0A4R1RQ83"/>
<proteinExistence type="predicted"/>
<evidence type="ECO:0000313" key="4">
    <source>
        <dbReference type="Proteomes" id="UP000295008"/>
    </source>
</evidence>
<dbReference type="SMART" id="SM00530">
    <property type="entry name" value="HTH_XRE"/>
    <property type="match status" value="1"/>
</dbReference>
<dbReference type="EMBL" id="SLUN01000013">
    <property type="protein sequence ID" value="TCL68553.1"/>
    <property type="molecule type" value="Genomic_DNA"/>
</dbReference>
<feature type="domain" description="HTH cro/C1-type" evidence="2">
    <location>
        <begin position="18"/>
        <end position="72"/>
    </location>
</feature>
<dbReference type="Proteomes" id="UP000295008">
    <property type="component" value="Unassembled WGS sequence"/>
</dbReference>
<dbReference type="PANTHER" id="PTHR46558">
    <property type="entry name" value="TRACRIPTIONAL REGULATORY PROTEIN-RELATED-RELATED"/>
    <property type="match status" value="1"/>
</dbReference>
<reference evidence="3 4" key="1">
    <citation type="submission" date="2019-03" db="EMBL/GenBank/DDBJ databases">
        <title>Genomic Encyclopedia of Type Strains, Phase IV (KMG-IV): sequencing the most valuable type-strain genomes for metagenomic binning, comparative biology and taxonomic classification.</title>
        <authorList>
            <person name="Goeker M."/>
        </authorList>
    </citation>
    <scope>NUCLEOTIDE SEQUENCE [LARGE SCALE GENOMIC DNA]</scope>
    <source>
        <strain evidence="3 4">LX-B</strain>
    </source>
</reference>
<dbReference type="InterPro" id="IPR010982">
    <property type="entry name" value="Lambda_DNA-bd_dom_sf"/>
</dbReference>
<dbReference type="SUPFAM" id="SSF47413">
    <property type="entry name" value="lambda repressor-like DNA-binding domains"/>
    <property type="match status" value="1"/>
</dbReference>
<dbReference type="GO" id="GO:0003677">
    <property type="term" value="F:DNA binding"/>
    <property type="evidence" value="ECO:0007669"/>
    <property type="project" value="UniProtKB-KW"/>
</dbReference>
<dbReference type="PANTHER" id="PTHR46558:SF11">
    <property type="entry name" value="HTH-TYPE TRANSCRIPTIONAL REGULATOR XRE"/>
    <property type="match status" value="1"/>
</dbReference>
<dbReference type="InterPro" id="IPR001387">
    <property type="entry name" value="Cro/C1-type_HTH"/>
</dbReference>
<dbReference type="OrthoDB" id="9811208at2"/>
<evidence type="ECO:0000256" key="1">
    <source>
        <dbReference type="ARBA" id="ARBA00023125"/>
    </source>
</evidence>
<dbReference type="Gene3D" id="1.10.260.40">
    <property type="entry name" value="lambda repressor-like DNA-binding domains"/>
    <property type="match status" value="1"/>
</dbReference>
<sequence>MKKNRCEVFKMVSFGERLRLLREEQNFGQKEIGDLLSVSVSSIGKYESGERTPSPDTINKLADFFHVSADFLLGRSEVRESAEIILTRFNIGNGLPEEALKEFDEVKNYILHKYGKKQQS</sequence>